<evidence type="ECO:0000313" key="2">
    <source>
        <dbReference type="Proteomes" id="UP000626109"/>
    </source>
</evidence>
<dbReference type="AlphaFoldDB" id="A0A813HJR5"/>
<accession>A0A813HJR5</accession>
<gene>
    <name evidence="1" type="ORF">PGLA2088_LOCUS1733</name>
</gene>
<organism evidence="1 2">
    <name type="scientific">Polarella glacialis</name>
    <name type="common">Dinoflagellate</name>
    <dbReference type="NCBI Taxonomy" id="89957"/>
    <lineage>
        <taxon>Eukaryota</taxon>
        <taxon>Sar</taxon>
        <taxon>Alveolata</taxon>
        <taxon>Dinophyceae</taxon>
        <taxon>Suessiales</taxon>
        <taxon>Suessiaceae</taxon>
        <taxon>Polarella</taxon>
    </lineage>
</organism>
<name>A0A813HJR5_POLGL</name>
<dbReference type="Proteomes" id="UP000626109">
    <property type="component" value="Unassembled WGS sequence"/>
</dbReference>
<dbReference type="EMBL" id="CAJNNW010001372">
    <property type="protein sequence ID" value="CAE8637830.1"/>
    <property type="molecule type" value="Genomic_DNA"/>
</dbReference>
<sequence>MRRTIALAACSESPTVRTATAARDAVKYLDDDAASPMFTLKTSLSSPLPGHPHLSVRQEEAGRLSGDFAAPSSAVATFDKEARRADSAKLLQQGAVWLLEPGSKMLVPFGRLSGGHGNSRLSCSRP</sequence>
<protein>
    <submittedName>
        <fullName evidence="1">Uncharacterized protein</fullName>
    </submittedName>
</protein>
<evidence type="ECO:0000313" key="1">
    <source>
        <dbReference type="EMBL" id="CAE8637830.1"/>
    </source>
</evidence>
<comment type="caution">
    <text evidence="1">The sequence shown here is derived from an EMBL/GenBank/DDBJ whole genome shotgun (WGS) entry which is preliminary data.</text>
</comment>
<reference evidence="1" key="1">
    <citation type="submission" date="2021-02" db="EMBL/GenBank/DDBJ databases">
        <authorList>
            <person name="Dougan E. K."/>
            <person name="Rhodes N."/>
            <person name="Thang M."/>
            <person name="Chan C."/>
        </authorList>
    </citation>
    <scope>NUCLEOTIDE SEQUENCE</scope>
</reference>
<proteinExistence type="predicted"/>